<keyword evidence="4" id="KW-0732">Signal</keyword>
<reference evidence="7" key="1">
    <citation type="submission" date="2017-04" db="EMBL/GenBank/DDBJ databases">
        <title>Function of individual gut microbiota members based on whole genome sequencing of pure cultures obtained from chicken caecum.</title>
        <authorList>
            <person name="Medvecky M."/>
            <person name="Cejkova D."/>
            <person name="Polansky O."/>
            <person name="Karasova D."/>
            <person name="Kubasova T."/>
            <person name="Cizek A."/>
            <person name="Rychlik I."/>
        </authorList>
    </citation>
    <scope>NUCLEOTIDE SEQUENCE [LARGE SCALE GENOMIC DNA]</scope>
    <source>
        <strain evidence="7">An5</strain>
    </source>
</reference>
<organism evidence="6 7">
    <name type="scientific">[Collinsella] massiliensis</name>
    <dbReference type="NCBI Taxonomy" id="1232426"/>
    <lineage>
        <taxon>Bacteria</taxon>
        <taxon>Bacillati</taxon>
        <taxon>Actinomycetota</taxon>
        <taxon>Coriobacteriia</taxon>
        <taxon>Coriobacteriales</taxon>
        <taxon>Coriobacteriaceae</taxon>
        <taxon>Enorma</taxon>
    </lineage>
</organism>
<dbReference type="InterPro" id="IPR006311">
    <property type="entry name" value="TAT_signal"/>
</dbReference>
<evidence type="ECO:0000313" key="6">
    <source>
        <dbReference type="EMBL" id="OUN88515.1"/>
    </source>
</evidence>
<comment type="subcellular location">
    <subcellularLocation>
        <location evidence="1">Cell envelope</location>
    </subcellularLocation>
</comment>
<dbReference type="PANTHER" id="PTHR30290">
    <property type="entry name" value="PERIPLASMIC BINDING COMPONENT OF ABC TRANSPORTER"/>
    <property type="match status" value="1"/>
</dbReference>
<dbReference type="GO" id="GO:0042597">
    <property type="term" value="C:periplasmic space"/>
    <property type="evidence" value="ECO:0007669"/>
    <property type="project" value="UniProtKB-ARBA"/>
</dbReference>
<dbReference type="Proteomes" id="UP000195781">
    <property type="component" value="Unassembled WGS sequence"/>
</dbReference>
<dbReference type="EMBL" id="NFIE01000012">
    <property type="protein sequence ID" value="OUN88515.1"/>
    <property type="molecule type" value="Genomic_DNA"/>
</dbReference>
<evidence type="ECO:0000313" key="7">
    <source>
        <dbReference type="Proteomes" id="UP000195781"/>
    </source>
</evidence>
<feature type="domain" description="Solute-binding protein family 5" evidence="5">
    <location>
        <begin position="86"/>
        <end position="473"/>
    </location>
</feature>
<dbReference type="GO" id="GO:0030313">
    <property type="term" value="C:cell envelope"/>
    <property type="evidence" value="ECO:0007669"/>
    <property type="project" value="UniProtKB-SubCell"/>
</dbReference>
<gene>
    <name evidence="6" type="ORF">B5G02_06275</name>
</gene>
<dbReference type="Gene3D" id="3.40.190.10">
    <property type="entry name" value="Periplasmic binding protein-like II"/>
    <property type="match status" value="1"/>
</dbReference>
<protein>
    <recommendedName>
        <fullName evidence="5">Solute-binding protein family 5 domain-containing protein</fullName>
    </recommendedName>
</protein>
<dbReference type="PIRSF" id="PIRSF002741">
    <property type="entry name" value="MppA"/>
    <property type="match status" value="1"/>
</dbReference>
<dbReference type="GO" id="GO:0043190">
    <property type="term" value="C:ATP-binding cassette (ABC) transporter complex"/>
    <property type="evidence" value="ECO:0007669"/>
    <property type="project" value="InterPro"/>
</dbReference>
<evidence type="ECO:0000259" key="5">
    <source>
        <dbReference type="Pfam" id="PF00496"/>
    </source>
</evidence>
<dbReference type="PROSITE" id="PS51318">
    <property type="entry name" value="TAT"/>
    <property type="match status" value="1"/>
</dbReference>
<dbReference type="Gene3D" id="3.10.105.10">
    <property type="entry name" value="Dipeptide-binding Protein, Domain 3"/>
    <property type="match status" value="1"/>
</dbReference>
<evidence type="ECO:0000256" key="2">
    <source>
        <dbReference type="ARBA" id="ARBA00005695"/>
    </source>
</evidence>
<dbReference type="Pfam" id="PF00496">
    <property type="entry name" value="SBP_bac_5"/>
    <property type="match status" value="1"/>
</dbReference>
<comment type="caution">
    <text evidence="6">The sequence shown here is derived from an EMBL/GenBank/DDBJ whole genome shotgun (WGS) entry which is preliminary data.</text>
</comment>
<evidence type="ECO:0000256" key="1">
    <source>
        <dbReference type="ARBA" id="ARBA00004196"/>
    </source>
</evidence>
<keyword evidence="7" id="KW-1185">Reference proteome</keyword>
<name>A0A1Y3XSQ6_9ACTN</name>
<dbReference type="InterPro" id="IPR039424">
    <property type="entry name" value="SBP_5"/>
</dbReference>
<dbReference type="GO" id="GO:0015833">
    <property type="term" value="P:peptide transport"/>
    <property type="evidence" value="ECO:0007669"/>
    <property type="project" value="TreeGrafter"/>
</dbReference>
<dbReference type="RefSeq" id="WP_094335611.1">
    <property type="nucleotide sequence ID" value="NZ_NFIE01000012.1"/>
</dbReference>
<dbReference type="AlphaFoldDB" id="A0A1Y3XSQ6"/>
<dbReference type="GO" id="GO:1904680">
    <property type="term" value="F:peptide transmembrane transporter activity"/>
    <property type="evidence" value="ECO:0007669"/>
    <property type="project" value="TreeGrafter"/>
</dbReference>
<dbReference type="InterPro" id="IPR030678">
    <property type="entry name" value="Peptide/Ni-bd"/>
</dbReference>
<dbReference type="InterPro" id="IPR000914">
    <property type="entry name" value="SBP_5_dom"/>
</dbReference>
<evidence type="ECO:0000256" key="4">
    <source>
        <dbReference type="ARBA" id="ARBA00022729"/>
    </source>
</evidence>
<comment type="similarity">
    <text evidence="2">Belongs to the bacterial solute-binding protein 5 family.</text>
</comment>
<proteinExistence type="inferred from homology"/>
<dbReference type="SUPFAM" id="SSF53850">
    <property type="entry name" value="Periplasmic binding protein-like II"/>
    <property type="match status" value="1"/>
</dbReference>
<dbReference type="OrthoDB" id="9046151at2"/>
<keyword evidence="3" id="KW-0813">Transport</keyword>
<evidence type="ECO:0000256" key="3">
    <source>
        <dbReference type="ARBA" id="ARBA00022448"/>
    </source>
</evidence>
<dbReference type="CDD" id="cd00995">
    <property type="entry name" value="PBP2_NikA_DppA_OppA_like"/>
    <property type="match status" value="1"/>
</dbReference>
<dbReference type="PANTHER" id="PTHR30290:SF10">
    <property type="entry name" value="PERIPLASMIC OLIGOPEPTIDE-BINDING PROTEIN-RELATED"/>
    <property type="match status" value="1"/>
</dbReference>
<dbReference type="PROSITE" id="PS51257">
    <property type="entry name" value="PROKAR_LIPOPROTEIN"/>
    <property type="match status" value="1"/>
</dbReference>
<sequence length="554" mass="59162">MLDRRTFIGGALGAAALGAFSACGRIAAEDPGSGDVAATQPLSVCIAPPRSIDPCGATDTSSLAVVWQLFDSLTSFDFATGELACLAADRYEVSDDARTFTFHLRQATFQNGDTVTSADFKRAWERIVNPASAASEETEPSGLANMLSVIEGYAELRAGTARELAGVSCPDDATLSIALRTPYADLPYVLAHPALGPVPVLADEDPESFAAQPVGNGPFQMARSWEPGTAQIELARFDAYAGEPATLASVHLEIAEDVEQAFQRFQTDEVDVCRCPVRDAHGAASSLGRVEDGSVMTGDDHFVCCTGLATSMLACNVQGQALGNADVRRALSLAIDRAYLADTLYRETRRAADGVVSPAIAGYREAAWPYAAYDTARAEELLDAVYPVLEDDARGLTVRLLYNADGGHREVIEAVVENLAKVGVTCEPEDVDIETLRERVAARDFDLVRMDWATDAPVMDGVLFPLFFSGNASSTNVSGYHDERVDELLATARTTLEEANRIALLQEADAAIGRDCPVIPLLFQGAPYVGSERIEELSIAPQGRIDLARAQLGD</sequence>
<accession>A0A1Y3XSQ6</accession>